<dbReference type="PROSITE" id="PS51128">
    <property type="entry name" value="ZF_DKSA_2"/>
    <property type="match status" value="1"/>
</dbReference>
<reference evidence="2 3" key="1">
    <citation type="submission" date="2024-01" db="EMBL/GenBank/DDBJ databases">
        <title>Genome insights into Plantactinospora veratri sp. nov.</title>
        <authorList>
            <person name="Wang L."/>
        </authorList>
    </citation>
    <scope>NUCLEOTIDE SEQUENCE [LARGE SCALE GENOMIC DNA]</scope>
    <source>
        <strain evidence="2 3">NEAU-FHS4</strain>
    </source>
</reference>
<dbReference type="RefSeq" id="WP_331209373.1">
    <property type="nucleotide sequence ID" value="NZ_JAZGQL010000014.1"/>
</dbReference>
<protein>
    <submittedName>
        <fullName evidence="2">Conjugal transfer protein TraR</fullName>
    </submittedName>
</protein>
<gene>
    <name evidence="2" type="ORF">V1634_19840</name>
</gene>
<dbReference type="Proteomes" id="UP001339911">
    <property type="component" value="Unassembled WGS sequence"/>
</dbReference>
<dbReference type="Gene3D" id="1.20.120.910">
    <property type="entry name" value="DksA, coiled-coil domain"/>
    <property type="match status" value="1"/>
</dbReference>
<evidence type="ECO:0000313" key="3">
    <source>
        <dbReference type="Proteomes" id="UP001339911"/>
    </source>
</evidence>
<name>A0ABU7SGK9_9ACTN</name>
<organism evidence="2 3">
    <name type="scientific">Plantactinospora veratri</name>
    <dbReference type="NCBI Taxonomy" id="1436122"/>
    <lineage>
        <taxon>Bacteria</taxon>
        <taxon>Bacillati</taxon>
        <taxon>Actinomycetota</taxon>
        <taxon>Actinomycetes</taxon>
        <taxon>Micromonosporales</taxon>
        <taxon>Micromonosporaceae</taxon>
        <taxon>Plantactinospora</taxon>
    </lineage>
</organism>
<evidence type="ECO:0000313" key="2">
    <source>
        <dbReference type="EMBL" id="MEE6309093.1"/>
    </source>
</evidence>
<comment type="caution">
    <text evidence="2">The sequence shown here is derived from an EMBL/GenBank/DDBJ whole genome shotgun (WGS) entry which is preliminary data.</text>
</comment>
<dbReference type="EMBL" id="JAZGQL010000014">
    <property type="protein sequence ID" value="MEE6309093.1"/>
    <property type="molecule type" value="Genomic_DNA"/>
</dbReference>
<feature type="zinc finger region" description="dksA C4-type" evidence="1">
    <location>
        <begin position="85"/>
        <end position="109"/>
    </location>
</feature>
<sequence>MTHTVYDPIEATSTGYDPIEALRETLEAQFQRHTDHLADLTVRSGPPGRRRDDPGLTEQITVTRQAIADTAHALQRMAEGSYGTCGRCRARISIEWLRTRPDAQFCAPCERTG</sequence>
<proteinExistence type="predicted"/>
<evidence type="ECO:0000256" key="1">
    <source>
        <dbReference type="PROSITE-ProRule" id="PRU00510"/>
    </source>
</evidence>
<keyword evidence="3" id="KW-1185">Reference proteome</keyword>
<accession>A0ABU7SGK9</accession>